<reference evidence="5 6" key="1">
    <citation type="submission" date="2023-11" db="EMBL/GenBank/DDBJ databases">
        <authorList>
            <person name="Okamura Y."/>
        </authorList>
    </citation>
    <scope>NUCLEOTIDE SEQUENCE [LARGE SCALE GENOMIC DNA]</scope>
</reference>
<gene>
    <name evidence="5" type="ORF">LNINA_LOCUS7492</name>
</gene>
<dbReference type="InterPro" id="IPR036691">
    <property type="entry name" value="Endo/exonu/phosph_ase_sf"/>
</dbReference>
<feature type="region of interest" description="Disordered" evidence="3">
    <location>
        <begin position="85"/>
        <end position="109"/>
    </location>
</feature>
<name>A0AAV1JGJ4_9NEOP</name>
<dbReference type="PANTHER" id="PTHR10334">
    <property type="entry name" value="CYSTEINE-RICH SECRETORY PROTEIN-RELATED"/>
    <property type="match status" value="1"/>
</dbReference>
<dbReference type="AlphaFoldDB" id="A0AAV1JGJ4"/>
<comment type="subcellular location">
    <subcellularLocation>
        <location evidence="1">Secreted</location>
    </subcellularLocation>
</comment>
<keyword evidence="2" id="KW-0964">Secreted</keyword>
<evidence type="ECO:0000256" key="2">
    <source>
        <dbReference type="ARBA" id="ARBA00022525"/>
    </source>
</evidence>
<organism evidence="5 6">
    <name type="scientific">Leptosia nina</name>
    <dbReference type="NCBI Taxonomy" id="320188"/>
    <lineage>
        <taxon>Eukaryota</taxon>
        <taxon>Metazoa</taxon>
        <taxon>Ecdysozoa</taxon>
        <taxon>Arthropoda</taxon>
        <taxon>Hexapoda</taxon>
        <taxon>Insecta</taxon>
        <taxon>Pterygota</taxon>
        <taxon>Neoptera</taxon>
        <taxon>Endopterygota</taxon>
        <taxon>Lepidoptera</taxon>
        <taxon>Glossata</taxon>
        <taxon>Ditrysia</taxon>
        <taxon>Papilionoidea</taxon>
        <taxon>Pieridae</taxon>
        <taxon>Pierinae</taxon>
        <taxon>Leptosia</taxon>
    </lineage>
</organism>
<keyword evidence="6" id="KW-1185">Reference proteome</keyword>
<dbReference type="GO" id="GO:0005576">
    <property type="term" value="C:extracellular region"/>
    <property type="evidence" value="ECO:0007669"/>
    <property type="project" value="UniProtKB-SubCell"/>
</dbReference>
<dbReference type="Pfam" id="PF03372">
    <property type="entry name" value="Exo_endo_phos"/>
    <property type="match status" value="1"/>
</dbReference>
<dbReference type="InterPro" id="IPR035940">
    <property type="entry name" value="CAP_sf"/>
</dbReference>
<dbReference type="InterPro" id="IPR018244">
    <property type="entry name" value="Allrgn_V5/Tpx1_CS"/>
</dbReference>
<comment type="caution">
    <text evidence="5">The sequence shown here is derived from an EMBL/GenBank/DDBJ whole genome shotgun (WGS) entry which is preliminary data.</text>
</comment>
<dbReference type="Proteomes" id="UP001497472">
    <property type="component" value="Unassembled WGS sequence"/>
</dbReference>
<evidence type="ECO:0000313" key="6">
    <source>
        <dbReference type="Proteomes" id="UP001497472"/>
    </source>
</evidence>
<dbReference type="Gene3D" id="3.40.33.10">
    <property type="entry name" value="CAP"/>
    <property type="match status" value="2"/>
</dbReference>
<dbReference type="EMBL" id="CAVLEF010000010">
    <property type="protein sequence ID" value="CAK1548066.1"/>
    <property type="molecule type" value="Genomic_DNA"/>
</dbReference>
<dbReference type="InterPro" id="IPR001283">
    <property type="entry name" value="CRISP-related"/>
</dbReference>
<sequence>MLVNNNYREDEVYYPPTPAINNNPSSSNLYDYTLLSKRTPASKRLLSKNAQPSPMPLLTLCGAPPPSRKREELAALANLKKKVAPALLHHDRRTTKNNNEPTDNDTEQLDNRPKLLQKVLKTRPVSMVVQWSEVRTAWQDSDFITECLCWHNVYRQRHGAPQLYMAPELCDYAQAWANHLAHTNKFHYRNDRDVGQNLYQRPVSAIQPDITVEIQEREDRSKNLFIVGIPEQHHDQSEDRKKADNEEVLRITTDIDMNCPKPVKVIRLGKFYPEKTRPIKAFYERNDSVRQLLRNKNNSKTTTIQIYSDQTQMQQDFKKNLKAELNRRTEEGKLDELKCALNSFSYPVHVLILTETWIKDEDQGNRLNISGYFHYFNFRPKKKGGGVSIYVHHTLSHSLIESKCDQDNHFLWIRIENFSLDIGAVYRKPDTANVDQFLNVYSGIINKMNRAIIFGDFNINLLNENQTTTKYNEVLEENAFTILNKIDKKYSTRETKSTNSIIDHVCTNIKGNEYHLALIDYPMSDHKQLYLEANQYKRAKYHKRIKYESIDYTQLYNNMKETNTSKEIINYDQLEKKLLETIKDSKIIKTKILNPPRQNWINKDIINYINERNMLWKEHKSKPNDKKCEEIFIKKRNEVTLKIQNIKTEYYMKSFNESRAKPAKMWRLINNLSNNRVPETQIPIQLENFSQNSFVTDPSAICEVFNQYFSTIGSVLAEQINNTRNYTNISDGATGSANKTINNLEPTDNAEVGTIIGNLCSNTSAGIDGQEVSSYWYAAVRQYNFFKESDVLHANVNAGHFTQMVWVSTRYFGVGKARSRAGKVIVVANYSPPGNISGRFETNVLPPLPDNTPELPPEQ</sequence>
<evidence type="ECO:0000256" key="3">
    <source>
        <dbReference type="SAM" id="MobiDB-lite"/>
    </source>
</evidence>
<dbReference type="InterPro" id="IPR005135">
    <property type="entry name" value="Endo/exonuclease/phosphatase"/>
</dbReference>
<dbReference type="SUPFAM" id="SSF55797">
    <property type="entry name" value="PR-1-like"/>
    <property type="match status" value="2"/>
</dbReference>
<dbReference type="InterPro" id="IPR014044">
    <property type="entry name" value="CAP_dom"/>
</dbReference>
<dbReference type="Pfam" id="PF00188">
    <property type="entry name" value="CAP"/>
    <property type="match status" value="2"/>
</dbReference>
<feature type="domain" description="SCP" evidence="4">
    <location>
        <begin position="710"/>
        <end position="838"/>
    </location>
</feature>
<protein>
    <recommendedName>
        <fullName evidence="4">SCP domain-containing protein</fullName>
    </recommendedName>
</protein>
<dbReference type="PROSITE" id="PS01009">
    <property type="entry name" value="CRISP_1"/>
    <property type="match status" value="1"/>
</dbReference>
<evidence type="ECO:0000259" key="4">
    <source>
        <dbReference type="SMART" id="SM00198"/>
    </source>
</evidence>
<dbReference type="SMART" id="SM00198">
    <property type="entry name" value="SCP"/>
    <property type="match status" value="1"/>
</dbReference>
<dbReference type="GO" id="GO:0003824">
    <property type="term" value="F:catalytic activity"/>
    <property type="evidence" value="ECO:0007669"/>
    <property type="project" value="InterPro"/>
</dbReference>
<evidence type="ECO:0000256" key="1">
    <source>
        <dbReference type="ARBA" id="ARBA00004613"/>
    </source>
</evidence>
<dbReference type="SUPFAM" id="SSF56219">
    <property type="entry name" value="DNase I-like"/>
    <property type="match status" value="1"/>
</dbReference>
<proteinExistence type="predicted"/>
<evidence type="ECO:0000313" key="5">
    <source>
        <dbReference type="EMBL" id="CAK1548066.1"/>
    </source>
</evidence>
<dbReference type="Gene3D" id="3.60.10.10">
    <property type="entry name" value="Endonuclease/exonuclease/phosphatase"/>
    <property type="match status" value="1"/>
</dbReference>
<accession>A0AAV1JGJ4</accession>